<feature type="region of interest" description="Disordered" evidence="1">
    <location>
        <begin position="228"/>
        <end position="293"/>
    </location>
</feature>
<dbReference type="EMBL" id="ML014163">
    <property type="protein sequence ID" value="RKP01701.1"/>
    <property type="molecule type" value="Genomic_DNA"/>
</dbReference>
<feature type="region of interest" description="Disordered" evidence="1">
    <location>
        <begin position="160"/>
        <end position="200"/>
    </location>
</feature>
<feature type="compositionally biased region" description="Low complexity" evidence="1">
    <location>
        <begin position="820"/>
        <end position="835"/>
    </location>
</feature>
<feature type="region of interest" description="Disordered" evidence="1">
    <location>
        <begin position="1"/>
        <end position="51"/>
    </location>
</feature>
<feature type="compositionally biased region" description="Acidic residues" evidence="1">
    <location>
        <begin position="371"/>
        <end position="387"/>
    </location>
</feature>
<organism evidence="2 3">
    <name type="scientific">Caulochytrium protostelioides</name>
    <dbReference type="NCBI Taxonomy" id="1555241"/>
    <lineage>
        <taxon>Eukaryota</taxon>
        <taxon>Fungi</taxon>
        <taxon>Fungi incertae sedis</taxon>
        <taxon>Chytridiomycota</taxon>
        <taxon>Chytridiomycota incertae sedis</taxon>
        <taxon>Chytridiomycetes</taxon>
        <taxon>Caulochytriales</taxon>
        <taxon>Caulochytriaceae</taxon>
        <taxon>Caulochytrium</taxon>
    </lineage>
</organism>
<feature type="compositionally biased region" description="Low complexity" evidence="1">
    <location>
        <begin position="429"/>
        <end position="459"/>
    </location>
</feature>
<keyword evidence="3" id="KW-1185">Reference proteome</keyword>
<proteinExistence type="predicted"/>
<dbReference type="PANTHER" id="PTHR48421:SF1">
    <property type="entry name" value="MYCBP-ASSOCIATED PROTEIN"/>
    <property type="match status" value="1"/>
</dbReference>
<dbReference type="AlphaFoldDB" id="A0A4P9X9K8"/>
<gene>
    <name evidence="2" type="ORF">CXG81DRAFT_25605</name>
</gene>
<feature type="compositionally biased region" description="Low complexity" evidence="1">
    <location>
        <begin position="1002"/>
        <end position="1025"/>
    </location>
</feature>
<feature type="region of interest" description="Disordered" evidence="1">
    <location>
        <begin position="1002"/>
        <end position="1036"/>
    </location>
</feature>
<protein>
    <submittedName>
        <fullName evidence="2">Uncharacterized protein</fullName>
    </submittedName>
</protein>
<dbReference type="InterPro" id="IPR032707">
    <property type="entry name" value="MYCBPAP"/>
</dbReference>
<evidence type="ECO:0000313" key="2">
    <source>
        <dbReference type="EMBL" id="RKP01701.1"/>
    </source>
</evidence>
<reference evidence="3" key="1">
    <citation type="journal article" date="2018" name="Nat. Microbiol.">
        <title>Leveraging single-cell genomics to expand the fungal tree of life.</title>
        <authorList>
            <person name="Ahrendt S.R."/>
            <person name="Quandt C.A."/>
            <person name="Ciobanu D."/>
            <person name="Clum A."/>
            <person name="Salamov A."/>
            <person name="Andreopoulos B."/>
            <person name="Cheng J.F."/>
            <person name="Woyke T."/>
            <person name="Pelin A."/>
            <person name="Henrissat B."/>
            <person name="Reynolds N.K."/>
            <person name="Benny G.L."/>
            <person name="Smith M.E."/>
            <person name="James T.Y."/>
            <person name="Grigoriev I.V."/>
        </authorList>
    </citation>
    <scope>NUCLEOTIDE SEQUENCE [LARGE SCALE GENOMIC DNA]</scope>
    <source>
        <strain evidence="3">ATCC 52028</strain>
    </source>
</reference>
<feature type="compositionally biased region" description="Basic and acidic residues" evidence="1">
    <location>
        <begin position="230"/>
        <end position="251"/>
    </location>
</feature>
<evidence type="ECO:0000256" key="1">
    <source>
        <dbReference type="SAM" id="MobiDB-lite"/>
    </source>
</evidence>
<sequence>MTGPATTAARPATESPLHSILTGMPPPGSRGRPVPLHHSRDDPAGSSSGFSQLDIHDLADQRNAAQDYYLSGEADLMASVVSGAPETSMPTADPAAVGNPQRHLIVLNAQLKADLHARHVPDLRQYPVSLLLPDHAYKYPRLGANGKVIPWTVMGPEENYLDQLDSPTSQPHRKSVRSTLPESELPQIRRPSRLDSADQHRTKALWERRKMEWSHLDKRFLAMRNQPSESRYDIRSSDEAIRDGGGHDASRNGRPNNAPAPLATMGSGPRAAPSRLPAVSRTKSLKVAASPSVMMRSRPDFKATLHRQHPQVDEAAKSDTAFWKLGEWVGNDYYGVMSTVGHKPQSQPASTSQRGPPRLTHGDLLRHPETETEDGEGDGDSDSDDEDSGRYYDGDYMRQLRHQKKCIATRELLDLQDPVNAATYRRESQSASTQASRASGRSGRSGRSGNSYSARSSHSSGRRGDHYYDSDGNDEDDATMNRLRDRRGSTSSTTSLNAALRAPPPVGLAAPLSPGQPVASNAEAEFLSPNRITVKGKLHDTTEIMFHIQNKTTRWQTATCTPLAREFRDSRVNIFYCAQMVQSIQPSSTGNIRFIIQCRIPGVHIYRVRFDVAPAGITTTATLKLVVIKSVASAKAYRVLDRTIFRRHGQLVVAEILDRLLSDITSAPPVRKPRTLAMMMETFRQLNTDYDPPNNEATLQQFIDLARAVWSVALVDPAHEWSLSLKELYETITQLPDAALRARHLETYHRVLTSHPTSTAALYATLPAHQQRRDLTAVLLRQLLHEFSRNALTLRMTLGLPIDRPAARFRPASHTAGAAAIASGSAGRRASVIRSPRPPSGVPAPAGSVSGGSGGAGAHLAVGQASALDARAPSTATRPASSAVGMVDSVERALAEIDLGALFQRRIHDDPRTAVAFGAAHAAGASGMAGSSIALGDAGKDGLAAAPGATATAAAAALAAAATRGGRGKETASGAGGKDASGAAAASAAGVDAAGRAGGTALGAAGSPKRTGAMGSTGGTAPAAGGRRGTGATGGGLNTSGAGGGLALADAAAAAAAPKDGLAALSGTLSRPRSGAARDGEAGTHAVAWDQAAPLADEKARPQLEARYAREIYPMCARLVAAFADRLSESLVAL</sequence>
<feature type="compositionally biased region" description="Polar residues" evidence="1">
    <location>
        <begin position="344"/>
        <end position="354"/>
    </location>
</feature>
<accession>A0A4P9X9K8</accession>
<name>A0A4P9X9K8_9FUNG</name>
<evidence type="ECO:0000313" key="3">
    <source>
        <dbReference type="Proteomes" id="UP000274922"/>
    </source>
</evidence>
<dbReference type="Proteomes" id="UP000274922">
    <property type="component" value="Unassembled WGS sequence"/>
</dbReference>
<dbReference type="OrthoDB" id="10263316at2759"/>
<feature type="region of interest" description="Disordered" evidence="1">
    <location>
        <begin position="820"/>
        <end position="855"/>
    </location>
</feature>
<feature type="region of interest" description="Disordered" evidence="1">
    <location>
        <begin position="423"/>
        <end position="520"/>
    </location>
</feature>
<feature type="region of interest" description="Disordered" evidence="1">
    <location>
        <begin position="339"/>
        <end position="392"/>
    </location>
</feature>
<feature type="compositionally biased region" description="Low complexity" evidence="1">
    <location>
        <begin position="1"/>
        <end position="13"/>
    </location>
</feature>
<feature type="compositionally biased region" description="Basic and acidic residues" evidence="1">
    <location>
        <begin position="360"/>
        <end position="370"/>
    </location>
</feature>
<dbReference type="PANTHER" id="PTHR48421">
    <property type="entry name" value="MYCBP-ASSOCIATED PROTEIN"/>
    <property type="match status" value="1"/>
</dbReference>
<feature type="compositionally biased region" description="Gly residues" evidence="1">
    <location>
        <begin position="1026"/>
        <end position="1036"/>
    </location>
</feature>